<reference evidence="3" key="1">
    <citation type="submission" date="2019-08" db="EMBL/GenBank/DDBJ databases">
        <authorList>
            <person name="Kucharzyk K."/>
            <person name="Murdoch R.W."/>
            <person name="Higgins S."/>
            <person name="Loffler F."/>
        </authorList>
    </citation>
    <scope>NUCLEOTIDE SEQUENCE</scope>
</reference>
<gene>
    <name evidence="3" type="ORF">SDC9_113904</name>
</gene>
<comment type="caution">
    <text evidence="3">The sequence shown here is derived from an EMBL/GenBank/DDBJ whole genome shotgun (WGS) entry which is preliminary data.</text>
</comment>
<organism evidence="3">
    <name type="scientific">bioreactor metagenome</name>
    <dbReference type="NCBI Taxonomy" id="1076179"/>
    <lineage>
        <taxon>unclassified sequences</taxon>
        <taxon>metagenomes</taxon>
        <taxon>ecological metagenomes</taxon>
    </lineage>
</organism>
<dbReference type="GO" id="GO:0004252">
    <property type="term" value="F:serine-type endopeptidase activity"/>
    <property type="evidence" value="ECO:0007669"/>
    <property type="project" value="TreeGrafter"/>
</dbReference>
<dbReference type="EMBL" id="VSSQ01021417">
    <property type="protein sequence ID" value="MPM66990.1"/>
    <property type="molecule type" value="Genomic_DNA"/>
</dbReference>
<evidence type="ECO:0000313" key="3">
    <source>
        <dbReference type="EMBL" id="MPM66990.1"/>
    </source>
</evidence>
<protein>
    <recommendedName>
        <fullName evidence="2">Peptidase S9 prolyl oligopeptidase catalytic domain-containing protein</fullName>
    </recommendedName>
</protein>
<dbReference type="PANTHER" id="PTHR42776">
    <property type="entry name" value="SERINE PEPTIDASE S9 FAMILY MEMBER"/>
    <property type="match status" value="1"/>
</dbReference>
<proteinExistence type="predicted"/>
<sequence length="514" mass="59098">MLTTNVNIGNERYFLSFDPYLLQDYSRELPLLQMQVYDRVLDRYSVMDTIAPALYLSGNGEYALSPKNKVWNLYHIPSGTKKAIHSVKEPGTPWFTDDGSAILFEGDGGLWMYDLKTGNLDEIAIFKECQTSIVNGKRKGISIPHINICMREVNLSAPLVIRLNDPEKNSTSYVLWYKGEVKPIIAPTAKHIESFNYNKTYTHFSYIEEDYNMPPRLVYKETGKEEKVVYESNKEDKAILSLKQEIISYTNSDGIPLNGILYYPLDYNPSGKYPMVVHIYERQRHLANRHPYSSYYNDLGFNIRLLLENGYFVYLPDILIQGKDGPGMDALDCVNNALDALAGNPLIDKYKIGLIGHSFGGYEVDFIATQSNRFAAYVSGAGHSDILWAYHAFNYNFLYPDHVRVMANLYKMGTPFSHNKTLYWKNNPLYWAENVNAPVLLWTGTEDQNVTANHSMAFYNALRRNKKSVIALFYRGEGHALQNKEAQFDLTTRVLDWFDYFLKDKNGIEWIVKE</sequence>
<dbReference type="PANTHER" id="PTHR42776:SF27">
    <property type="entry name" value="DIPEPTIDYL PEPTIDASE FAMILY MEMBER 6"/>
    <property type="match status" value="1"/>
</dbReference>
<name>A0A645BNC9_9ZZZZ</name>
<evidence type="ECO:0000256" key="1">
    <source>
        <dbReference type="ARBA" id="ARBA00022801"/>
    </source>
</evidence>
<dbReference type="InterPro" id="IPR001375">
    <property type="entry name" value="Peptidase_S9_cat"/>
</dbReference>
<evidence type="ECO:0000259" key="2">
    <source>
        <dbReference type="Pfam" id="PF00326"/>
    </source>
</evidence>
<dbReference type="GO" id="GO:0006508">
    <property type="term" value="P:proteolysis"/>
    <property type="evidence" value="ECO:0007669"/>
    <property type="project" value="InterPro"/>
</dbReference>
<dbReference type="Pfam" id="PF00326">
    <property type="entry name" value="Peptidase_S9"/>
    <property type="match status" value="1"/>
</dbReference>
<feature type="domain" description="Peptidase S9 prolyl oligopeptidase catalytic" evidence="2">
    <location>
        <begin position="336"/>
        <end position="503"/>
    </location>
</feature>
<dbReference type="Gene3D" id="3.40.50.1820">
    <property type="entry name" value="alpha/beta hydrolase"/>
    <property type="match status" value="1"/>
</dbReference>
<keyword evidence="1" id="KW-0378">Hydrolase</keyword>
<dbReference type="SUPFAM" id="SSF82171">
    <property type="entry name" value="DPP6 N-terminal domain-like"/>
    <property type="match status" value="1"/>
</dbReference>
<accession>A0A645BNC9</accession>
<dbReference type="AlphaFoldDB" id="A0A645BNC9"/>
<dbReference type="SUPFAM" id="SSF53474">
    <property type="entry name" value="alpha/beta-Hydrolases"/>
    <property type="match status" value="1"/>
</dbReference>
<dbReference type="InterPro" id="IPR029058">
    <property type="entry name" value="AB_hydrolase_fold"/>
</dbReference>